<keyword evidence="2" id="KW-1185">Reference proteome</keyword>
<dbReference type="Proteomes" id="UP001497522">
    <property type="component" value="Chromosome 8"/>
</dbReference>
<proteinExistence type="predicted"/>
<organism evidence="1 2">
    <name type="scientific">Sphagnum jensenii</name>
    <dbReference type="NCBI Taxonomy" id="128206"/>
    <lineage>
        <taxon>Eukaryota</taxon>
        <taxon>Viridiplantae</taxon>
        <taxon>Streptophyta</taxon>
        <taxon>Embryophyta</taxon>
        <taxon>Bryophyta</taxon>
        <taxon>Sphagnophytina</taxon>
        <taxon>Sphagnopsida</taxon>
        <taxon>Sphagnales</taxon>
        <taxon>Sphagnaceae</taxon>
        <taxon>Sphagnum</taxon>
    </lineage>
</organism>
<evidence type="ECO:0000313" key="1">
    <source>
        <dbReference type="EMBL" id="CAK9880754.1"/>
    </source>
</evidence>
<dbReference type="EMBL" id="OZ023709">
    <property type="protein sequence ID" value="CAK9880754.1"/>
    <property type="molecule type" value="Genomic_DNA"/>
</dbReference>
<evidence type="ECO:0000313" key="2">
    <source>
        <dbReference type="Proteomes" id="UP001497522"/>
    </source>
</evidence>
<accession>A0ABP1BWD1</accession>
<name>A0ABP1BWD1_9BRYO</name>
<protein>
    <submittedName>
        <fullName evidence="1">Uncharacterized protein</fullName>
    </submittedName>
</protein>
<reference evidence="1" key="1">
    <citation type="submission" date="2024-03" db="EMBL/GenBank/DDBJ databases">
        <authorList>
            <consortium name="ELIXIR-Norway"/>
            <consortium name="Elixir Norway"/>
        </authorList>
    </citation>
    <scope>NUCLEOTIDE SEQUENCE</scope>
</reference>
<sequence length="100" mass="11695">MELIDFPEFLPHDGSWQFFSGSGAIWQSVYYKQVKHEGSQRQYNTELVRITARRGSCSAAKNRHVEAQIEEQHQHYTEKEWAETEREIILVWAIAEVAEG</sequence>
<gene>
    <name evidence="1" type="ORF">CSSPJE1EN2_LOCUS22153</name>
</gene>